<evidence type="ECO:0000256" key="1">
    <source>
        <dbReference type="SAM" id="MobiDB-lite"/>
    </source>
</evidence>
<evidence type="ECO:0000313" key="3">
    <source>
        <dbReference type="EMBL" id="KAJ7193657.1"/>
    </source>
</evidence>
<proteinExistence type="predicted"/>
<sequence>MFPTLLDVGGCVAGLLAGLEAPELFGMYFYWHVRKAGAANFLRTTSTHSATARASGELRSWVHLCTPFPVTCAVETGRLRPTMKQRHHNARRSTAADSRGLRNMGGVWRAEPAGGGVPTLSGTTGALRNDARERTAALAGEPAELPVTHVVGTRQLRAQTAAPSRHTAAPPNTLRDNAGVQSPALAGSPACTLSCCACGGNHPAVPRPGGSAVPTFSGNAVRNNAGTRSSALAAMCARISSIARVPEIGWLRASTIRRRLDHTAPPSRRAPAPPRHAARQPLLCPPEIGWLRASTIRRRHPAVRRHHPDTLRDNLCTRARTHSRCACGGNGQAVHPVQSARLTTFRNVMLSSGKLRYGRIEVRAKMPVGDWLWPALWMLPVDSVCGN</sequence>
<dbReference type="EMBL" id="JARJCW010000106">
    <property type="protein sequence ID" value="KAJ7193657.1"/>
    <property type="molecule type" value="Genomic_DNA"/>
</dbReference>
<feature type="domain" description="GH16" evidence="2">
    <location>
        <begin position="278"/>
        <end position="387"/>
    </location>
</feature>
<name>A0AAD6USI6_9AGAR</name>
<dbReference type="PROSITE" id="PS51762">
    <property type="entry name" value="GH16_2"/>
    <property type="match status" value="1"/>
</dbReference>
<reference evidence="3" key="1">
    <citation type="submission" date="2023-03" db="EMBL/GenBank/DDBJ databases">
        <title>Massive genome expansion in bonnet fungi (Mycena s.s.) driven by repeated elements and novel gene families across ecological guilds.</title>
        <authorList>
            <consortium name="Lawrence Berkeley National Laboratory"/>
            <person name="Harder C.B."/>
            <person name="Miyauchi S."/>
            <person name="Viragh M."/>
            <person name="Kuo A."/>
            <person name="Thoen E."/>
            <person name="Andreopoulos B."/>
            <person name="Lu D."/>
            <person name="Skrede I."/>
            <person name="Drula E."/>
            <person name="Henrissat B."/>
            <person name="Morin E."/>
            <person name="Kohler A."/>
            <person name="Barry K."/>
            <person name="LaButti K."/>
            <person name="Morin E."/>
            <person name="Salamov A."/>
            <person name="Lipzen A."/>
            <person name="Mereny Z."/>
            <person name="Hegedus B."/>
            <person name="Baldrian P."/>
            <person name="Stursova M."/>
            <person name="Weitz H."/>
            <person name="Taylor A."/>
            <person name="Grigoriev I.V."/>
            <person name="Nagy L.G."/>
            <person name="Martin F."/>
            <person name="Kauserud H."/>
        </authorList>
    </citation>
    <scope>NUCLEOTIDE SEQUENCE</scope>
    <source>
        <strain evidence="3">9144</strain>
    </source>
</reference>
<dbReference type="GO" id="GO:0004553">
    <property type="term" value="F:hydrolase activity, hydrolyzing O-glycosyl compounds"/>
    <property type="evidence" value="ECO:0007669"/>
    <property type="project" value="InterPro"/>
</dbReference>
<dbReference type="SUPFAM" id="SSF49899">
    <property type="entry name" value="Concanavalin A-like lectins/glucanases"/>
    <property type="match status" value="1"/>
</dbReference>
<dbReference type="Proteomes" id="UP001219525">
    <property type="component" value="Unassembled WGS sequence"/>
</dbReference>
<dbReference type="Gene3D" id="2.60.120.200">
    <property type="match status" value="1"/>
</dbReference>
<accession>A0AAD6USI6</accession>
<dbReference type="GO" id="GO:0005975">
    <property type="term" value="P:carbohydrate metabolic process"/>
    <property type="evidence" value="ECO:0007669"/>
    <property type="project" value="InterPro"/>
</dbReference>
<dbReference type="InterPro" id="IPR000757">
    <property type="entry name" value="Beta-glucanase-like"/>
</dbReference>
<feature type="region of interest" description="Disordered" evidence="1">
    <location>
        <begin position="158"/>
        <end position="178"/>
    </location>
</feature>
<comment type="caution">
    <text evidence="3">The sequence shown here is derived from an EMBL/GenBank/DDBJ whole genome shotgun (WGS) entry which is preliminary data.</text>
</comment>
<dbReference type="AlphaFoldDB" id="A0AAD6USI6"/>
<protein>
    <recommendedName>
        <fullName evidence="2">GH16 domain-containing protein</fullName>
    </recommendedName>
</protein>
<organism evidence="3 4">
    <name type="scientific">Mycena pura</name>
    <dbReference type="NCBI Taxonomy" id="153505"/>
    <lineage>
        <taxon>Eukaryota</taxon>
        <taxon>Fungi</taxon>
        <taxon>Dikarya</taxon>
        <taxon>Basidiomycota</taxon>
        <taxon>Agaricomycotina</taxon>
        <taxon>Agaricomycetes</taxon>
        <taxon>Agaricomycetidae</taxon>
        <taxon>Agaricales</taxon>
        <taxon>Marasmiineae</taxon>
        <taxon>Mycenaceae</taxon>
        <taxon>Mycena</taxon>
    </lineage>
</organism>
<gene>
    <name evidence="3" type="ORF">GGX14DRAFT_588307</name>
</gene>
<evidence type="ECO:0000313" key="4">
    <source>
        <dbReference type="Proteomes" id="UP001219525"/>
    </source>
</evidence>
<keyword evidence="4" id="KW-1185">Reference proteome</keyword>
<evidence type="ECO:0000259" key="2">
    <source>
        <dbReference type="PROSITE" id="PS51762"/>
    </source>
</evidence>
<dbReference type="InterPro" id="IPR013320">
    <property type="entry name" value="ConA-like_dom_sf"/>
</dbReference>